<dbReference type="Gene3D" id="3.40.190.10">
    <property type="entry name" value="Periplasmic binding protein-like II"/>
    <property type="match status" value="1"/>
</dbReference>
<dbReference type="GO" id="GO:0055052">
    <property type="term" value="C:ATP-binding cassette (ABC) transporter complex, substrate-binding subunit-containing"/>
    <property type="evidence" value="ECO:0007669"/>
    <property type="project" value="TreeGrafter"/>
</dbReference>
<dbReference type="GO" id="GO:0015768">
    <property type="term" value="P:maltose transport"/>
    <property type="evidence" value="ECO:0007669"/>
    <property type="project" value="TreeGrafter"/>
</dbReference>
<dbReference type="PANTHER" id="PTHR30061">
    <property type="entry name" value="MALTOSE-BINDING PERIPLASMIC PROTEIN"/>
    <property type="match status" value="1"/>
</dbReference>
<evidence type="ECO:0000256" key="3">
    <source>
        <dbReference type="ARBA" id="ARBA00022729"/>
    </source>
</evidence>
<comment type="caution">
    <text evidence="4">The sequence shown here is derived from an EMBL/GenBank/DDBJ whole genome shotgun (WGS) entry which is preliminary data.</text>
</comment>
<dbReference type="Pfam" id="PF01547">
    <property type="entry name" value="SBP_bac_1"/>
    <property type="match status" value="1"/>
</dbReference>
<keyword evidence="3" id="KW-0732">Signal</keyword>
<dbReference type="InterPro" id="IPR006059">
    <property type="entry name" value="SBP"/>
</dbReference>
<dbReference type="EMBL" id="BLSB01000558">
    <property type="protein sequence ID" value="GFP36304.1"/>
    <property type="molecule type" value="Genomic_DNA"/>
</dbReference>
<proteinExistence type="inferred from homology"/>
<dbReference type="AlphaFoldDB" id="A0A6V8PWX2"/>
<protein>
    <submittedName>
        <fullName evidence="4">Arabinogalactan oligomer / maltooligosaccharide transport system substrate-binding protein</fullName>
    </submittedName>
</protein>
<evidence type="ECO:0000313" key="4">
    <source>
        <dbReference type="EMBL" id="GFP36304.1"/>
    </source>
</evidence>
<dbReference type="GO" id="GO:0042956">
    <property type="term" value="P:maltodextrin transmembrane transport"/>
    <property type="evidence" value="ECO:0007669"/>
    <property type="project" value="TreeGrafter"/>
</dbReference>
<dbReference type="GO" id="GO:1901982">
    <property type="term" value="F:maltose binding"/>
    <property type="evidence" value="ECO:0007669"/>
    <property type="project" value="TreeGrafter"/>
</dbReference>
<name>A0A6V8PWX2_9ACTN</name>
<keyword evidence="2" id="KW-0813">Transport</keyword>
<dbReference type="Proteomes" id="UP000576480">
    <property type="component" value="Unassembled WGS sequence"/>
</dbReference>
<reference evidence="4 5" key="1">
    <citation type="journal article" date="2020" name="Front. Microbiol.">
        <title>Single-cell genomics of novel Actinobacteria with the Wood-Ljungdahl pathway discovered in a serpentinizing system.</title>
        <authorList>
            <person name="Merino N."/>
            <person name="Kawai M."/>
            <person name="Boyd E.S."/>
            <person name="Colman D.R."/>
            <person name="McGlynn S.E."/>
            <person name="Nealson K.H."/>
            <person name="Kurokawa K."/>
            <person name="Hongoh Y."/>
        </authorList>
    </citation>
    <scope>NUCLEOTIDE SEQUENCE [LARGE SCALE GENOMIC DNA]</scope>
    <source>
        <strain evidence="4 5">S43</strain>
    </source>
</reference>
<evidence type="ECO:0000256" key="1">
    <source>
        <dbReference type="ARBA" id="ARBA00008520"/>
    </source>
</evidence>
<dbReference type="RefSeq" id="WP_176230627.1">
    <property type="nucleotide sequence ID" value="NZ_BLSB01000558.1"/>
</dbReference>
<feature type="non-terminal residue" evidence="4">
    <location>
        <position position="1"/>
    </location>
</feature>
<gene>
    <name evidence="4" type="ORF">HKBW3S43_02093</name>
</gene>
<evidence type="ECO:0000256" key="2">
    <source>
        <dbReference type="ARBA" id="ARBA00022448"/>
    </source>
</evidence>
<dbReference type="PANTHER" id="PTHR30061:SF50">
    <property type="entry name" value="MALTOSE_MALTODEXTRIN-BINDING PERIPLASMIC PROTEIN"/>
    <property type="match status" value="1"/>
</dbReference>
<organism evidence="4 5">
    <name type="scientific">Candidatus Hakubella thermalkaliphila</name>
    <dbReference type="NCBI Taxonomy" id="2754717"/>
    <lineage>
        <taxon>Bacteria</taxon>
        <taxon>Bacillati</taxon>
        <taxon>Actinomycetota</taxon>
        <taxon>Actinomycetota incertae sedis</taxon>
        <taxon>Candidatus Hakubellales</taxon>
        <taxon>Candidatus Hakubellaceae</taxon>
        <taxon>Candidatus Hakubella</taxon>
    </lineage>
</organism>
<dbReference type="SUPFAM" id="SSF53850">
    <property type="entry name" value="Periplasmic binding protein-like II"/>
    <property type="match status" value="1"/>
</dbReference>
<accession>A0A6V8PWX2</accession>
<sequence length="106" mass="11755">YPIGIETYALLYNKDLVDELPETWDELIEFAAEFNDIPNNRFGFMMEPANFYYVYAFIGGHGGYVFGDGNTNPDDIGLNNAGAIEGAKFLQGHLPNQIGEAIAPYP</sequence>
<evidence type="ECO:0000313" key="5">
    <source>
        <dbReference type="Proteomes" id="UP000576480"/>
    </source>
</evidence>
<comment type="similarity">
    <text evidence="1">Belongs to the bacterial solute-binding protein 1 family.</text>
</comment>